<sequence length="55" mass="6488">MVDTKVTPKDNTVDENQRHKPVHTEFLNELISYQDCIDAINLINIRITQFTKKMK</sequence>
<gene>
    <name evidence="1" type="ORF">ZGOWGMRN_CDS_0015</name>
</gene>
<accession>A0AAU7N452</accession>
<organism evidence="1">
    <name type="scientific">Nitrosopumivirus cobalaminus</name>
    <dbReference type="NCBI Taxonomy" id="3158414"/>
    <lineage>
        <taxon>Viruses</taxon>
    </lineage>
</organism>
<name>A0AAU7N452_9VIRU</name>
<dbReference type="EMBL" id="PP848464">
    <property type="protein sequence ID" value="XBQ68752.1"/>
    <property type="molecule type" value="Genomic_DNA"/>
</dbReference>
<reference evidence="1" key="1">
    <citation type="submission" date="2024-05" db="EMBL/GenBank/DDBJ databases">
        <title>The simplest Porifera holobiont: glass sponge Aphrocallistes beatrix thrives with only two symbionts.</title>
        <authorList>
            <person name="N Garritano A."/>
            <person name="A Allen M."/>
            <person name="Thomas T."/>
        </authorList>
    </citation>
    <scope>NUCLEOTIDE SEQUENCE</scope>
    <source>
        <strain evidence="1">AB1</strain>
    </source>
</reference>
<protein>
    <submittedName>
        <fullName evidence="1">Uncharacterized protein</fullName>
    </submittedName>
</protein>
<evidence type="ECO:0000313" key="1">
    <source>
        <dbReference type="EMBL" id="XBQ68752.1"/>
    </source>
</evidence>
<proteinExistence type="predicted"/>